<gene>
    <name evidence="2" type="ORF">NTEN_LOCUS24570</name>
</gene>
<sequence>MRMRRRRRSRRRRRMTGTTMPRRRRRTTRRRSRRRTTRRRRRWTEMSANRCEIDTKMENGSSAIGLPQWRKTYLSLQIKNSRQSGYFFEKIGLFEKSSKYSWTKREEHFYWRKRSKNIFTGKT</sequence>
<evidence type="ECO:0000313" key="2">
    <source>
        <dbReference type="EMBL" id="CAB0021045.1"/>
    </source>
</evidence>
<evidence type="ECO:0000313" key="3">
    <source>
        <dbReference type="Proteomes" id="UP000479000"/>
    </source>
</evidence>
<organism evidence="2 3">
    <name type="scientific">Nesidiocoris tenuis</name>
    <dbReference type="NCBI Taxonomy" id="355587"/>
    <lineage>
        <taxon>Eukaryota</taxon>
        <taxon>Metazoa</taxon>
        <taxon>Ecdysozoa</taxon>
        <taxon>Arthropoda</taxon>
        <taxon>Hexapoda</taxon>
        <taxon>Insecta</taxon>
        <taxon>Pterygota</taxon>
        <taxon>Neoptera</taxon>
        <taxon>Paraneoptera</taxon>
        <taxon>Hemiptera</taxon>
        <taxon>Heteroptera</taxon>
        <taxon>Panheteroptera</taxon>
        <taxon>Cimicomorpha</taxon>
        <taxon>Miridae</taxon>
        <taxon>Dicyphina</taxon>
        <taxon>Nesidiocoris</taxon>
    </lineage>
</organism>
<feature type="compositionally biased region" description="Basic residues" evidence="1">
    <location>
        <begin position="1"/>
        <end position="42"/>
    </location>
</feature>
<name>A0A6H5HTN4_9HEMI</name>
<dbReference type="AlphaFoldDB" id="A0A6H5HTN4"/>
<reference evidence="2 3" key="1">
    <citation type="submission" date="2020-02" db="EMBL/GenBank/DDBJ databases">
        <authorList>
            <person name="Ferguson B K."/>
        </authorList>
    </citation>
    <scope>NUCLEOTIDE SEQUENCE [LARGE SCALE GENOMIC DNA]</scope>
</reference>
<protein>
    <submittedName>
        <fullName evidence="2">Uncharacterized protein</fullName>
    </submittedName>
</protein>
<evidence type="ECO:0000256" key="1">
    <source>
        <dbReference type="SAM" id="MobiDB-lite"/>
    </source>
</evidence>
<keyword evidence="3" id="KW-1185">Reference proteome</keyword>
<proteinExistence type="predicted"/>
<dbReference type="Proteomes" id="UP000479000">
    <property type="component" value="Unassembled WGS sequence"/>
</dbReference>
<dbReference type="EMBL" id="CADCXU010036236">
    <property type="protein sequence ID" value="CAB0021045.1"/>
    <property type="molecule type" value="Genomic_DNA"/>
</dbReference>
<feature type="region of interest" description="Disordered" evidence="1">
    <location>
        <begin position="1"/>
        <end position="47"/>
    </location>
</feature>
<accession>A0A6H5HTN4</accession>